<comment type="caution">
    <text evidence="1">The sequence shown here is derived from an EMBL/GenBank/DDBJ whole genome shotgun (WGS) entry which is preliminary data.</text>
</comment>
<gene>
    <name evidence="1" type="primary">MET7</name>
    <name evidence="1" type="ORF">FBU59_000024</name>
</gene>
<evidence type="ECO:0000313" key="2">
    <source>
        <dbReference type="Proteomes" id="UP001150603"/>
    </source>
</evidence>
<organism evidence="1 2">
    <name type="scientific">Linderina macrospora</name>
    <dbReference type="NCBI Taxonomy" id="4868"/>
    <lineage>
        <taxon>Eukaryota</taxon>
        <taxon>Fungi</taxon>
        <taxon>Fungi incertae sedis</taxon>
        <taxon>Zoopagomycota</taxon>
        <taxon>Kickxellomycotina</taxon>
        <taxon>Kickxellomycetes</taxon>
        <taxon>Kickxellales</taxon>
        <taxon>Kickxellaceae</taxon>
        <taxon>Linderina</taxon>
    </lineage>
</organism>
<protein>
    <submittedName>
        <fullName evidence="1">Folylpolyglutamate synthetase</fullName>
        <ecNumber evidence="1">6.3.2.17</ecNumber>
    </submittedName>
</protein>
<accession>A0ACC1JHZ0</accession>
<keyword evidence="1" id="KW-0436">Ligase</keyword>
<dbReference type="EC" id="6.3.2.17" evidence="1"/>
<evidence type="ECO:0000313" key="1">
    <source>
        <dbReference type="EMBL" id="KAJ1951619.1"/>
    </source>
</evidence>
<sequence>MSTETYTDLNNLQTNFQIIQQIKASGGRLNEYSIPEFASFIEKIGHKVSDLDRLNVIHVTGTKGKGSTCAFVSSLLSGQMEAGNKLKIGLFTSPHLIEVRERIQINGQPISTDQFAKYFYQVYNGLKAEEPKLKRVMPESPDMPMYFRFLTLMAYHTFLQENVDVAIMEVGVGGQYDSTNVIQKPIVCGIASLGIDHQGSLGNTIEEIAWHKAGIMKQGAPAYSVEQPESALQVLEARAKERHTTVEVVRPLDHSVELGIPGEHQAINAALAVRLCQEWAARTNTKFASASWITDGLRTARWPGRSQTFVSPRHANISYNVDGAHTVESMAACGKWFASKASDIPCVLVFNAAHERNARALLETLWNETKGCKFVAAVFCPNLSNRVDSVNFTVENDQELRQQKESAKIWKELSGVEDTTVCGTINEAVECVEERFGKQPAGETNILVAGSLHLVGGFLDVAKGSI</sequence>
<keyword evidence="2" id="KW-1185">Reference proteome</keyword>
<dbReference type="Proteomes" id="UP001150603">
    <property type="component" value="Unassembled WGS sequence"/>
</dbReference>
<reference evidence="1" key="1">
    <citation type="submission" date="2022-07" db="EMBL/GenBank/DDBJ databases">
        <title>Phylogenomic reconstructions and comparative analyses of Kickxellomycotina fungi.</title>
        <authorList>
            <person name="Reynolds N.K."/>
            <person name="Stajich J.E."/>
            <person name="Barry K."/>
            <person name="Grigoriev I.V."/>
            <person name="Crous P."/>
            <person name="Smith M.E."/>
        </authorList>
    </citation>
    <scope>NUCLEOTIDE SEQUENCE</scope>
    <source>
        <strain evidence="1">NRRL 5244</strain>
    </source>
</reference>
<name>A0ACC1JHZ0_9FUNG</name>
<dbReference type="EMBL" id="JANBPW010000002">
    <property type="protein sequence ID" value="KAJ1951619.1"/>
    <property type="molecule type" value="Genomic_DNA"/>
</dbReference>
<proteinExistence type="predicted"/>